<dbReference type="CDD" id="cd13199">
    <property type="entry name" value="FERM_C2_MyoVII"/>
    <property type="match status" value="1"/>
</dbReference>
<dbReference type="SUPFAM" id="SSF50729">
    <property type="entry name" value="PH domain-like"/>
    <property type="match status" value="1"/>
</dbReference>
<dbReference type="AlphaFoldDB" id="A0A8C1I2Q8"/>
<dbReference type="FunFam" id="1.20.80.10:FF:000012">
    <property type="entry name" value="Myosin VIIA"/>
    <property type="match status" value="1"/>
</dbReference>
<sequence>MLEDRPTSNLEKLHFIIGNGILRPALRDEIYCQICKQLSQNTSKSSHARGWILLSLCLGCFAPSEKFLKYLRTFINSGPSGYAPYCEERLRRTFANKTRTQPPSWLELQATKSKKPIMLPVTFMDGTTKTLLTDSATTAEELCNALSDKIGLKDRFGFSLYIALFDKVSSLGSGKDHVMDAVSQCEQYAKEQGAQERNAPWRLFFRKEIFTPWHNPAEDGVATNLIYQQIVRGVKFGEYRCDREEDLAELASQQYYVDYGSEVLPDPILCYSETKILMIASPQGIYTQKRFDSQRVKEEVVDFARFKWPLLFSRFYEAFKFSGPSLPKNDVIVAVNWTGVYFVDEQEQVLLDLSFPEITALQGQSFTLATIKGDEYTFTSNNAEDIRDLVVTFLEGLRSRSKFVVALVDTGHDSSFLRFSKGDLIFLDEYTGEQVLNSGWAHGVNDRTKKRGDFPADSVYVLPTITRPQYDIVVREFSFSTFHCTLSEKNVPLELCALLLCRGKDKLWCCTREPLKQPLLKKVLNHEDSLILALDSVIPIMKYMGNYPSKRSRSVNELTDQIFEEALKAEPLKDEIFCQIIKQLTENNVKYSEEKGWELLWLCTGLFPPSNMLLPHVQKFLQSKKHHPVAPDCMQRLQKALRNGSRKYPPHLVEVEAIQHKTTQIFHKVYFPDDTDEAFEVESSTKAKDFCLNITGRMMLQSSEGFSLFVKISDKVISVPEGDFFFDFVRHLTDWIKKARAVKDGIVPSLTYQVFFMKKLWTNTIPGKDPMADSIFHYFQELPKYLRGYHKCSLEEAFQLAALIYRVRFEEDKSQFHNFTKMLKELVPQDMIHQLSPDDWKRPVVMYFNKHSGKSREEAKLMFLEIIYKWPTFGSAFFEVKQSSDPNFPEVLLIAINKHGVTLIDPKTKDILGTHPFTKISNWSSGNTYFHITIGNLVRGSKLLCETSLGYKMDDLLTSYISQMLTTMTKQRSSRVNNK</sequence>
<dbReference type="CDD" id="cd13198">
    <property type="entry name" value="FERM_C1_MyoVII"/>
    <property type="match status" value="1"/>
</dbReference>
<evidence type="ECO:0000256" key="7">
    <source>
        <dbReference type="ARBA" id="ARBA00022840"/>
    </source>
</evidence>
<keyword evidence="8" id="KW-0505">Motor protein</keyword>
<evidence type="ECO:0000256" key="10">
    <source>
        <dbReference type="PROSITE-ProRule" id="PRU00192"/>
    </source>
</evidence>
<evidence type="ECO:0000313" key="15">
    <source>
        <dbReference type="Proteomes" id="UP001108240"/>
    </source>
</evidence>
<evidence type="ECO:0000313" key="14">
    <source>
        <dbReference type="Ensembl" id="ENSCCRP00000093386.2"/>
    </source>
</evidence>
<evidence type="ECO:0000256" key="8">
    <source>
        <dbReference type="ARBA" id="ARBA00023175"/>
    </source>
</evidence>
<proteinExistence type="inferred from homology"/>
<evidence type="ECO:0000259" key="11">
    <source>
        <dbReference type="PROSITE" id="PS50002"/>
    </source>
</evidence>
<dbReference type="GO" id="GO:0003779">
    <property type="term" value="F:actin binding"/>
    <property type="evidence" value="ECO:0007669"/>
    <property type="project" value="UniProtKB-KW"/>
</dbReference>
<evidence type="ECO:0000256" key="9">
    <source>
        <dbReference type="ARBA" id="ARBA00023203"/>
    </source>
</evidence>
<dbReference type="Pfam" id="PF00784">
    <property type="entry name" value="MyTH4"/>
    <property type="match status" value="2"/>
</dbReference>
<dbReference type="FunFam" id="2.30.29.30:FF:000079">
    <property type="entry name" value="unconventional myosin-VIIa"/>
    <property type="match status" value="1"/>
</dbReference>
<dbReference type="Pfam" id="PF02174">
    <property type="entry name" value="IRS"/>
    <property type="match status" value="1"/>
</dbReference>
<reference evidence="14" key="1">
    <citation type="submission" date="2025-08" db="UniProtKB">
        <authorList>
            <consortium name="Ensembl"/>
        </authorList>
    </citation>
    <scope>IDENTIFICATION</scope>
</reference>
<dbReference type="Proteomes" id="UP001108240">
    <property type="component" value="Unplaced"/>
</dbReference>
<dbReference type="Gene3D" id="1.25.40.530">
    <property type="entry name" value="MyTH4 domain"/>
    <property type="match status" value="2"/>
</dbReference>
<dbReference type="Ensembl" id="ENSCCRT00000101397.2">
    <property type="protein sequence ID" value="ENSCCRP00000093386.2"/>
    <property type="gene ID" value="ENSCCRG00000050029.2"/>
</dbReference>
<dbReference type="PANTHER" id="PTHR22692">
    <property type="entry name" value="MYOSIN VII, XV"/>
    <property type="match status" value="1"/>
</dbReference>
<dbReference type="InterPro" id="IPR019748">
    <property type="entry name" value="FERM_central"/>
</dbReference>
<dbReference type="InterPro" id="IPR002404">
    <property type="entry name" value="IRS_PTB"/>
</dbReference>
<feature type="domain" description="MyTH4" evidence="13">
    <location>
        <begin position="1"/>
        <end position="112"/>
    </location>
</feature>
<dbReference type="Pfam" id="PF21998">
    <property type="entry name" value="FERM_C1_MyoVII"/>
    <property type="match status" value="1"/>
</dbReference>
<dbReference type="GO" id="GO:0045177">
    <property type="term" value="C:apical part of cell"/>
    <property type="evidence" value="ECO:0007669"/>
    <property type="project" value="UniProtKB-ARBA"/>
</dbReference>
<dbReference type="InterPro" id="IPR036028">
    <property type="entry name" value="SH3-like_dom_sf"/>
</dbReference>
<dbReference type="PROSITE" id="PS51016">
    <property type="entry name" value="MYTH4"/>
    <property type="match status" value="2"/>
</dbReference>
<protein>
    <submittedName>
        <fullName evidence="14">Myosin VIIA</fullName>
    </submittedName>
</protein>
<dbReference type="InterPro" id="IPR019749">
    <property type="entry name" value="Band_41_domain"/>
</dbReference>
<evidence type="ECO:0000256" key="5">
    <source>
        <dbReference type="ARBA" id="ARBA00022737"/>
    </source>
</evidence>
<dbReference type="Gene3D" id="2.30.30.40">
    <property type="entry name" value="SH3 Domains"/>
    <property type="match status" value="1"/>
</dbReference>
<dbReference type="GeneTree" id="ENSGT00940000155350"/>
<evidence type="ECO:0000259" key="12">
    <source>
        <dbReference type="PROSITE" id="PS50057"/>
    </source>
</evidence>
<dbReference type="InterPro" id="IPR000857">
    <property type="entry name" value="MyTH4_dom"/>
</dbReference>
<dbReference type="FunFam" id="2.30.29.30:FF:000075">
    <property type="entry name" value="unconventional myosin-VIIa"/>
    <property type="match status" value="1"/>
</dbReference>
<dbReference type="GO" id="GO:0005524">
    <property type="term" value="F:ATP binding"/>
    <property type="evidence" value="ECO:0007669"/>
    <property type="project" value="UniProtKB-KW"/>
</dbReference>
<dbReference type="PROSITE" id="PS50057">
    <property type="entry name" value="FERM_3"/>
    <property type="match status" value="2"/>
</dbReference>
<feature type="domain" description="MyTH4" evidence="13">
    <location>
        <begin position="510"/>
        <end position="659"/>
    </location>
</feature>
<keyword evidence="7" id="KW-0067">ATP-binding</keyword>
<comment type="similarity">
    <text evidence="2">Belongs to the TRAFAC class myosin-kinesin ATPase superfamily. Myosin family.</text>
</comment>
<keyword evidence="9" id="KW-0009">Actin-binding</keyword>
<dbReference type="PROSITE" id="PS50002">
    <property type="entry name" value="SH3"/>
    <property type="match status" value="1"/>
</dbReference>
<dbReference type="InterPro" id="IPR035963">
    <property type="entry name" value="FERM_2"/>
</dbReference>
<dbReference type="SUPFAM" id="SSF47031">
    <property type="entry name" value="Second domain of FERM"/>
    <property type="match status" value="2"/>
</dbReference>
<dbReference type="Gene3D" id="1.20.80.10">
    <property type="match status" value="2"/>
</dbReference>
<dbReference type="InterPro" id="IPR011993">
    <property type="entry name" value="PH-like_dom_sf"/>
</dbReference>
<evidence type="ECO:0000256" key="4">
    <source>
        <dbReference type="ARBA" id="ARBA00022490"/>
    </source>
</evidence>
<dbReference type="InterPro" id="IPR041793">
    <property type="entry name" value="MyoVII_FERM_C1"/>
</dbReference>
<evidence type="ECO:0000256" key="6">
    <source>
        <dbReference type="ARBA" id="ARBA00022741"/>
    </source>
</evidence>
<keyword evidence="4" id="KW-0963">Cytoplasm</keyword>
<dbReference type="InterPro" id="IPR014352">
    <property type="entry name" value="FERM/acyl-CoA-bd_prot_sf"/>
</dbReference>
<dbReference type="CDD" id="cd17093">
    <property type="entry name" value="FERM2_F1_Myosin-VII"/>
    <property type="match status" value="1"/>
</dbReference>
<accession>A0A8C1I2Q8</accession>
<evidence type="ECO:0000256" key="1">
    <source>
        <dbReference type="ARBA" id="ARBA00004496"/>
    </source>
</evidence>
<feature type="domain" description="SH3" evidence="11">
    <location>
        <begin position="399"/>
        <end position="464"/>
    </location>
</feature>
<comment type="subcellular location">
    <subcellularLocation>
        <location evidence="1">Cytoplasm</location>
    </subcellularLocation>
</comment>
<dbReference type="GO" id="GO:0005856">
    <property type="term" value="C:cytoskeleton"/>
    <property type="evidence" value="ECO:0007669"/>
    <property type="project" value="InterPro"/>
</dbReference>
<dbReference type="InterPro" id="IPR001452">
    <property type="entry name" value="SH3_domain"/>
</dbReference>
<dbReference type="SMART" id="SM00139">
    <property type="entry name" value="MyTH4"/>
    <property type="match status" value="2"/>
</dbReference>
<keyword evidence="6" id="KW-0547">Nucleotide-binding</keyword>
<feature type="domain" description="FERM" evidence="12">
    <location>
        <begin position="117"/>
        <end position="419"/>
    </location>
</feature>
<dbReference type="SUPFAM" id="SSF54236">
    <property type="entry name" value="Ubiquitin-like"/>
    <property type="match status" value="2"/>
</dbReference>
<dbReference type="InterPro" id="IPR000299">
    <property type="entry name" value="FERM_domain"/>
</dbReference>
<organism evidence="14 15">
    <name type="scientific">Cyprinus carpio carpio</name>
    <dbReference type="NCBI Taxonomy" id="630221"/>
    <lineage>
        <taxon>Eukaryota</taxon>
        <taxon>Metazoa</taxon>
        <taxon>Chordata</taxon>
        <taxon>Craniata</taxon>
        <taxon>Vertebrata</taxon>
        <taxon>Euteleostomi</taxon>
        <taxon>Actinopterygii</taxon>
        <taxon>Neopterygii</taxon>
        <taxon>Teleostei</taxon>
        <taxon>Ostariophysi</taxon>
        <taxon>Cypriniformes</taxon>
        <taxon>Cyprinidae</taxon>
        <taxon>Cyprininae</taxon>
        <taxon>Cyprinus</taxon>
    </lineage>
</organism>
<dbReference type="InterPro" id="IPR029071">
    <property type="entry name" value="Ubiquitin-like_domsf"/>
</dbReference>
<dbReference type="FunFam" id="3.10.20.90:FF:000036">
    <property type="entry name" value="Unconventional myosin-VIIa"/>
    <property type="match status" value="1"/>
</dbReference>
<feature type="domain" description="FERM" evidence="12">
    <location>
        <begin position="665"/>
        <end position="968"/>
    </location>
</feature>
<dbReference type="InterPro" id="IPR051567">
    <property type="entry name" value="Unconventional_Myosin_ATPase"/>
</dbReference>
<evidence type="ECO:0000256" key="3">
    <source>
        <dbReference type="ARBA" id="ARBA00022443"/>
    </source>
</evidence>
<dbReference type="Pfam" id="PF21989">
    <property type="entry name" value="RA_2"/>
    <property type="match status" value="2"/>
</dbReference>
<dbReference type="Gene3D" id="2.30.29.30">
    <property type="entry name" value="Pleckstrin-homology domain (PH domain)/Phosphotyrosine-binding domain (PTB)"/>
    <property type="match status" value="2"/>
</dbReference>
<dbReference type="InterPro" id="IPR038185">
    <property type="entry name" value="MyTH4_dom_sf"/>
</dbReference>
<dbReference type="SUPFAM" id="SSF50044">
    <property type="entry name" value="SH3-domain"/>
    <property type="match status" value="1"/>
</dbReference>
<evidence type="ECO:0000256" key="2">
    <source>
        <dbReference type="ARBA" id="ARBA00008314"/>
    </source>
</evidence>
<keyword evidence="5" id="KW-0677">Repeat</keyword>
<dbReference type="SMART" id="SM00295">
    <property type="entry name" value="B41"/>
    <property type="match status" value="2"/>
</dbReference>
<dbReference type="PANTHER" id="PTHR22692:SF34">
    <property type="entry name" value="MYOSIN VIIA"/>
    <property type="match status" value="1"/>
</dbReference>
<dbReference type="FunFam" id="3.10.20.90:FF:000051">
    <property type="entry name" value="Unconventional myosin-VIIa"/>
    <property type="match status" value="1"/>
</dbReference>
<name>A0A8C1I2Q8_CYPCA</name>
<dbReference type="GO" id="GO:0005737">
    <property type="term" value="C:cytoplasm"/>
    <property type="evidence" value="ECO:0007669"/>
    <property type="project" value="UniProtKB-SubCell"/>
</dbReference>
<dbReference type="CDD" id="cd17092">
    <property type="entry name" value="FERM1_F1_Myosin-VII"/>
    <property type="match status" value="1"/>
</dbReference>
<dbReference type="SMART" id="SM00326">
    <property type="entry name" value="SH3"/>
    <property type="match status" value="1"/>
</dbReference>
<evidence type="ECO:0000259" key="13">
    <source>
        <dbReference type="PROSITE" id="PS51016"/>
    </source>
</evidence>
<keyword evidence="15" id="KW-1185">Reference proteome</keyword>
<reference evidence="14" key="2">
    <citation type="submission" date="2025-09" db="UniProtKB">
        <authorList>
            <consortium name="Ensembl"/>
        </authorList>
    </citation>
    <scope>IDENTIFICATION</scope>
</reference>
<dbReference type="CDD" id="cd14473">
    <property type="entry name" value="FERM_B-lobe"/>
    <property type="match status" value="2"/>
</dbReference>
<keyword evidence="3 10" id="KW-0728">SH3 domain</keyword>
<dbReference type="Gene3D" id="3.10.20.90">
    <property type="entry name" value="Phosphatidylinositol 3-kinase Catalytic Subunit, Chain A, domain 1"/>
    <property type="match status" value="2"/>
</dbReference>
<dbReference type="InterPro" id="IPR041794">
    <property type="entry name" value="MyoVII_FERM_C2"/>
</dbReference>